<dbReference type="OrthoDB" id="8590416at2"/>
<protein>
    <recommendedName>
        <fullName evidence="4">DUF2244 domain-containing protein</fullName>
    </recommendedName>
</protein>
<organism evidence="2 3">
    <name type="scientific">Chitiniphilus eburneus</name>
    <dbReference type="NCBI Taxonomy" id="2571148"/>
    <lineage>
        <taxon>Bacteria</taxon>
        <taxon>Pseudomonadati</taxon>
        <taxon>Pseudomonadota</taxon>
        <taxon>Betaproteobacteria</taxon>
        <taxon>Neisseriales</taxon>
        <taxon>Chitinibacteraceae</taxon>
        <taxon>Chitiniphilus</taxon>
    </lineage>
</organism>
<dbReference type="EMBL" id="SUMF01000002">
    <property type="protein sequence ID" value="TJZ77450.1"/>
    <property type="molecule type" value="Genomic_DNA"/>
</dbReference>
<keyword evidence="3" id="KW-1185">Reference proteome</keyword>
<evidence type="ECO:0000313" key="3">
    <source>
        <dbReference type="Proteomes" id="UP000310016"/>
    </source>
</evidence>
<dbReference type="RefSeq" id="WP_136771926.1">
    <property type="nucleotide sequence ID" value="NZ_CP156074.1"/>
</dbReference>
<proteinExistence type="predicted"/>
<sequence>MIVHRTAFRPGWWIAAALLIAAAWWGQPLLSGASFEHGFFGLFWYTMLALATVLWAVPAEQGWDGHMLYRRWRLLGLATLREQRHAPGEFTRIVLEHEAGVFGWHRVWLVFEGEHRFVFGHWRASASNLAWADALAKQLATATGIPIAEPGAEAG</sequence>
<comment type="caution">
    <text evidence="2">The sequence shown here is derived from an EMBL/GenBank/DDBJ whole genome shotgun (WGS) entry which is preliminary data.</text>
</comment>
<reference evidence="2 3" key="1">
    <citation type="submission" date="2019-04" db="EMBL/GenBank/DDBJ databases">
        <title>Chitiniphilus eburnea sp. nov., a novel chitinolytic bacterium isolated from aquaculture sludge.</title>
        <authorList>
            <person name="Sheng M."/>
        </authorList>
    </citation>
    <scope>NUCLEOTIDE SEQUENCE [LARGE SCALE GENOMIC DNA]</scope>
    <source>
        <strain evidence="2 3">HX-2-15</strain>
    </source>
</reference>
<evidence type="ECO:0000313" key="2">
    <source>
        <dbReference type="EMBL" id="TJZ77450.1"/>
    </source>
</evidence>
<name>A0A4U0Q940_9NEIS</name>
<gene>
    <name evidence="2" type="ORF">FAZ21_03695</name>
</gene>
<evidence type="ECO:0000256" key="1">
    <source>
        <dbReference type="SAM" id="Phobius"/>
    </source>
</evidence>
<feature type="transmembrane region" description="Helical" evidence="1">
    <location>
        <begin position="12"/>
        <end position="30"/>
    </location>
</feature>
<dbReference type="AlphaFoldDB" id="A0A4U0Q940"/>
<evidence type="ECO:0008006" key="4">
    <source>
        <dbReference type="Google" id="ProtNLM"/>
    </source>
</evidence>
<accession>A0A4U0Q940</accession>
<keyword evidence="1" id="KW-0812">Transmembrane</keyword>
<keyword evidence="1" id="KW-0472">Membrane</keyword>
<keyword evidence="1" id="KW-1133">Transmembrane helix</keyword>
<feature type="transmembrane region" description="Helical" evidence="1">
    <location>
        <begin position="42"/>
        <end position="63"/>
    </location>
</feature>
<dbReference type="Proteomes" id="UP000310016">
    <property type="component" value="Unassembled WGS sequence"/>
</dbReference>